<dbReference type="Pfam" id="PF00560">
    <property type="entry name" value="LRR_1"/>
    <property type="match status" value="4"/>
</dbReference>
<name>A0A2Z6NU26_TRISU</name>
<dbReference type="SUPFAM" id="SSF56112">
    <property type="entry name" value="Protein kinase-like (PK-like)"/>
    <property type="match status" value="1"/>
</dbReference>
<keyword evidence="3 9" id="KW-0812">Transmembrane</keyword>
<dbReference type="Gene3D" id="3.30.200.20">
    <property type="entry name" value="Phosphorylase Kinase, domain 1"/>
    <property type="match status" value="1"/>
</dbReference>
<evidence type="ECO:0000256" key="6">
    <source>
        <dbReference type="ARBA" id="ARBA00022989"/>
    </source>
</evidence>
<feature type="binding site" evidence="8">
    <location>
        <position position="514"/>
    </location>
    <ligand>
        <name>ATP</name>
        <dbReference type="ChEBI" id="CHEBI:30616"/>
    </ligand>
</feature>
<evidence type="ECO:0000256" key="5">
    <source>
        <dbReference type="ARBA" id="ARBA00022737"/>
    </source>
</evidence>
<reference evidence="12" key="1">
    <citation type="journal article" date="2017" name="Front. Plant Sci.">
        <title>Climate Clever Clovers: New Paradigm to Reduce the Environmental Footprint of Ruminants by Breeding Low Methanogenic Forages Utilizing Haplotype Variation.</title>
        <authorList>
            <person name="Kaur P."/>
            <person name="Appels R."/>
            <person name="Bayer P.E."/>
            <person name="Keeble-Gagnere G."/>
            <person name="Wang J."/>
            <person name="Hirakawa H."/>
            <person name="Shirasawa K."/>
            <person name="Vercoe P."/>
            <person name="Stefanova K."/>
            <person name="Durmic Z."/>
            <person name="Nichols P."/>
            <person name="Revell C."/>
            <person name="Isobe S.N."/>
            <person name="Edwards D."/>
            <person name="Erskine W."/>
        </authorList>
    </citation>
    <scope>NUCLEOTIDE SEQUENCE [LARGE SCALE GENOMIC DNA]</scope>
    <source>
        <strain evidence="12">cv. Daliak</strain>
    </source>
</reference>
<proteinExistence type="predicted"/>
<keyword evidence="12" id="KW-1185">Reference proteome</keyword>
<dbReference type="FunFam" id="3.80.10.10:FF:000095">
    <property type="entry name" value="LRR receptor-like serine/threonine-protein kinase GSO1"/>
    <property type="match status" value="1"/>
</dbReference>
<dbReference type="InterPro" id="IPR011009">
    <property type="entry name" value="Kinase-like_dom_sf"/>
</dbReference>
<dbReference type="PANTHER" id="PTHR48054:SF94">
    <property type="entry name" value="LEUCINE-RICH REPEAT RECEPTOR-LIKE PROTEIN FASCIATED EAR2"/>
    <property type="match status" value="1"/>
</dbReference>
<comment type="subcellular location">
    <subcellularLocation>
        <location evidence="1">Membrane</location>
        <topology evidence="1">Single-pass membrane protein</topology>
    </subcellularLocation>
</comment>
<dbReference type="InterPro" id="IPR001611">
    <property type="entry name" value="Leu-rich_rpt"/>
</dbReference>
<dbReference type="AlphaFoldDB" id="A0A2Z6NU26"/>
<feature type="transmembrane region" description="Helical" evidence="9">
    <location>
        <begin position="428"/>
        <end position="448"/>
    </location>
</feature>
<evidence type="ECO:0000259" key="10">
    <source>
        <dbReference type="Pfam" id="PF08263"/>
    </source>
</evidence>
<dbReference type="Pfam" id="PF13855">
    <property type="entry name" value="LRR_8"/>
    <property type="match status" value="1"/>
</dbReference>
<dbReference type="InterPro" id="IPR032675">
    <property type="entry name" value="LRR_dom_sf"/>
</dbReference>
<keyword evidence="6 9" id="KW-1133">Transmembrane helix</keyword>
<evidence type="ECO:0000313" key="11">
    <source>
        <dbReference type="EMBL" id="GAU45693.1"/>
    </source>
</evidence>
<organism evidence="11 12">
    <name type="scientific">Trifolium subterraneum</name>
    <name type="common">Subterranean clover</name>
    <dbReference type="NCBI Taxonomy" id="3900"/>
    <lineage>
        <taxon>Eukaryota</taxon>
        <taxon>Viridiplantae</taxon>
        <taxon>Streptophyta</taxon>
        <taxon>Embryophyta</taxon>
        <taxon>Tracheophyta</taxon>
        <taxon>Spermatophyta</taxon>
        <taxon>Magnoliopsida</taxon>
        <taxon>eudicotyledons</taxon>
        <taxon>Gunneridae</taxon>
        <taxon>Pentapetalae</taxon>
        <taxon>rosids</taxon>
        <taxon>fabids</taxon>
        <taxon>Fabales</taxon>
        <taxon>Fabaceae</taxon>
        <taxon>Papilionoideae</taxon>
        <taxon>50 kb inversion clade</taxon>
        <taxon>NPAAA clade</taxon>
        <taxon>Hologalegina</taxon>
        <taxon>IRL clade</taxon>
        <taxon>Trifolieae</taxon>
        <taxon>Trifolium</taxon>
    </lineage>
</organism>
<dbReference type="Pfam" id="PF08263">
    <property type="entry name" value="LRRNT_2"/>
    <property type="match status" value="1"/>
</dbReference>
<evidence type="ECO:0000256" key="9">
    <source>
        <dbReference type="SAM" id="Phobius"/>
    </source>
</evidence>
<protein>
    <recommendedName>
        <fullName evidence="10">Leucine-rich repeat-containing N-terminal plant-type domain-containing protein</fullName>
    </recommendedName>
</protein>
<dbReference type="GO" id="GO:0005524">
    <property type="term" value="F:ATP binding"/>
    <property type="evidence" value="ECO:0007669"/>
    <property type="project" value="UniProtKB-UniRule"/>
</dbReference>
<gene>
    <name evidence="11" type="ORF">TSUD_268250</name>
</gene>
<evidence type="ECO:0000256" key="3">
    <source>
        <dbReference type="ARBA" id="ARBA00022692"/>
    </source>
</evidence>
<sequence length="567" mass="63192">MAKISNPFRIFNFTTFLLLTSYYIFPPCVSLTIETQALLDFKNHLKDSLNTLASWNESNSPCNFHGITCDPLSLKVVEISLDDNSLSGEIFSSISILHSLQVLSLPSNSISGKLPLEVTKFINLKVLNLSGNELVGAIPDMSGLRNLQVLDLSANYFSGRIPSWIGNLTKLVSLGLGENLYTDSVIPESLGNLKNLTWLYLRGSHLTGEIPETIYEMEALETLDISRNKLSGKISRSISKLKNIFKIELFSNNLVGEIPEELANLTNLQEIDLSANKMFGKLPKQIGDMKNLVVFQLYDNNFSGEIPDGFGDMANLKGFSVYRNMFNGTIPENFGRFSPLESIDISENQFSGLIPENLEKMKLSSVDFSENFLSGGIPFWIFIIGGEKAFVGNKDLCVEKNPKASMNSDLKICDKDNGHKRTIFAYKYLLLFFIAVIFGAVILIGRFLKNRRGKKLQTGQKEGRDKWKLASFHQVDIDADEISHLKEDNLIGYGGTGKVYRVELKKNGAVVAVKQLEKANDIAIKCTTKLPTLRPTMRDVVKMLIDSEPCKMKSQGCGPEKDARSFV</sequence>
<dbReference type="OrthoDB" id="676979at2759"/>
<evidence type="ECO:0000313" key="12">
    <source>
        <dbReference type="Proteomes" id="UP000242715"/>
    </source>
</evidence>
<evidence type="ECO:0000256" key="2">
    <source>
        <dbReference type="ARBA" id="ARBA00022614"/>
    </source>
</evidence>
<dbReference type="FunFam" id="3.80.10.10:FF:000129">
    <property type="entry name" value="Leucine-rich repeat receptor-like kinase"/>
    <property type="match status" value="1"/>
</dbReference>
<dbReference type="Proteomes" id="UP000242715">
    <property type="component" value="Unassembled WGS sequence"/>
</dbReference>
<feature type="transmembrane region" description="Helical" evidence="9">
    <location>
        <begin position="7"/>
        <end position="25"/>
    </location>
</feature>
<keyword evidence="8" id="KW-0067">ATP-binding</keyword>
<keyword evidence="4" id="KW-0732">Signal</keyword>
<dbReference type="InterPro" id="IPR052592">
    <property type="entry name" value="LRR-RLK"/>
</dbReference>
<dbReference type="SUPFAM" id="SSF52058">
    <property type="entry name" value="L domain-like"/>
    <property type="match status" value="1"/>
</dbReference>
<keyword evidence="8" id="KW-0547">Nucleotide-binding</keyword>
<dbReference type="PANTHER" id="PTHR48054">
    <property type="entry name" value="RECEPTOR KINASE-LIKE PROTEIN XA21"/>
    <property type="match status" value="1"/>
</dbReference>
<dbReference type="EMBL" id="DF974142">
    <property type="protein sequence ID" value="GAU45693.1"/>
    <property type="molecule type" value="Genomic_DNA"/>
</dbReference>
<feature type="domain" description="Leucine-rich repeat-containing N-terminal plant-type" evidence="10">
    <location>
        <begin position="34"/>
        <end position="70"/>
    </location>
</feature>
<evidence type="ECO:0000256" key="4">
    <source>
        <dbReference type="ARBA" id="ARBA00022729"/>
    </source>
</evidence>
<dbReference type="InterPro" id="IPR013210">
    <property type="entry name" value="LRR_N_plant-typ"/>
</dbReference>
<evidence type="ECO:0000256" key="8">
    <source>
        <dbReference type="PROSITE-ProRule" id="PRU10141"/>
    </source>
</evidence>
<dbReference type="Gene3D" id="3.80.10.10">
    <property type="entry name" value="Ribonuclease Inhibitor"/>
    <property type="match status" value="3"/>
</dbReference>
<keyword evidence="5" id="KW-0677">Repeat</keyword>
<dbReference type="PRINTS" id="PR00019">
    <property type="entry name" value="LEURICHRPT"/>
</dbReference>
<evidence type="ECO:0000256" key="1">
    <source>
        <dbReference type="ARBA" id="ARBA00004167"/>
    </source>
</evidence>
<accession>A0A2Z6NU26</accession>
<dbReference type="GO" id="GO:0016020">
    <property type="term" value="C:membrane"/>
    <property type="evidence" value="ECO:0007669"/>
    <property type="project" value="UniProtKB-SubCell"/>
</dbReference>
<evidence type="ECO:0000256" key="7">
    <source>
        <dbReference type="ARBA" id="ARBA00023136"/>
    </source>
</evidence>
<dbReference type="PROSITE" id="PS51450">
    <property type="entry name" value="LRR"/>
    <property type="match status" value="1"/>
</dbReference>
<keyword evidence="2" id="KW-0433">Leucine-rich repeat</keyword>
<dbReference type="InterPro" id="IPR017441">
    <property type="entry name" value="Protein_kinase_ATP_BS"/>
</dbReference>
<dbReference type="PROSITE" id="PS00107">
    <property type="entry name" value="PROTEIN_KINASE_ATP"/>
    <property type="match status" value="1"/>
</dbReference>
<keyword evidence="7 9" id="KW-0472">Membrane</keyword>